<comment type="caution">
    <text evidence="6">The sequence shown here is derived from an EMBL/GenBank/DDBJ whole genome shotgun (WGS) entry which is preliminary data.</text>
</comment>
<evidence type="ECO:0000313" key="6">
    <source>
        <dbReference type="EMBL" id="CAD7686971.1"/>
    </source>
</evidence>
<dbReference type="AlphaFoldDB" id="A0A811ZDX5"/>
<dbReference type="EMBL" id="CAJHUB010000762">
    <property type="protein sequence ID" value="CAD7686971.1"/>
    <property type="molecule type" value="Genomic_DNA"/>
</dbReference>
<dbReference type="SUPFAM" id="SSF52540">
    <property type="entry name" value="P-loop containing nucleoside triphosphate hydrolases"/>
    <property type="match status" value="1"/>
</dbReference>
<feature type="domain" description="26S proteasome regulatory subunit 7-like OB" evidence="5">
    <location>
        <begin position="30"/>
        <end position="90"/>
    </location>
</feature>
<evidence type="ECO:0000256" key="1">
    <source>
        <dbReference type="ARBA" id="ARBA00004496"/>
    </source>
</evidence>
<reference evidence="6" key="1">
    <citation type="submission" date="2020-12" db="EMBL/GenBank/DDBJ databases">
        <authorList>
            <consortium name="Molecular Ecology Group"/>
        </authorList>
    </citation>
    <scope>NUCLEOTIDE SEQUENCE</scope>
    <source>
        <strain evidence="6">TBG_1078</strain>
    </source>
</reference>
<dbReference type="InterPro" id="IPR050221">
    <property type="entry name" value="26S_Proteasome_ATPase"/>
</dbReference>
<keyword evidence="7" id="KW-1185">Reference proteome</keyword>
<dbReference type="GO" id="GO:0005737">
    <property type="term" value="C:cytoplasm"/>
    <property type="evidence" value="ECO:0007669"/>
    <property type="project" value="UniProtKB-SubCell"/>
</dbReference>
<dbReference type="PANTHER" id="PTHR23073">
    <property type="entry name" value="26S PROTEASOME REGULATORY SUBUNIT"/>
    <property type="match status" value="1"/>
</dbReference>
<keyword evidence="2" id="KW-0963">Cytoplasm</keyword>
<proteinExistence type="predicted"/>
<evidence type="ECO:0000256" key="2">
    <source>
        <dbReference type="ARBA" id="ARBA00022490"/>
    </source>
</evidence>
<sequence length="272" mass="30457">MQHLLEQMNELTGIKESDTGLAPPHSCDLATEKCTQIISADLEDPKCTINVKHMATFVVDLSDQVAPTNIEEGMRVGMDGNKYQIHIPLPPKIDAMVIMMQVEEKPNVTCKTLVVETPLLYPGRFVNLDIEPPKGVLIFGPWDWCFFVPVMGCELVQKYVCVPGTRMVHELSEMPRTKQACLISYEIDTSGGAHFDAAAAEGDNEVQRKMLELINQMESFILEATLKSLIRPGKLDRKTTFSLSDLEGWTPIFKIHAHSVSVERDIKFELLA</sequence>
<dbReference type="InterPro" id="IPR012340">
    <property type="entry name" value="NA-bd_OB-fold"/>
</dbReference>
<dbReference type="Pfam" id="PF21236">
    <property type="entry name" value="OB_PRS7"/>
    <property type="match status" value="1"/>
</dbReference>
<dbReference type="Proteomes" id="UP000645828">
    <property type="component" value="Unassembled WGS sequence"/>
</dbReference>
<organism evidence="6 7">
    <name type="scientific">Nyctereutes procyonoides</name>
    <name type="common">Raccoon dog</name>
    <name type="synonym">Canis procyonoides</name>
    <dbReference type="NCBI Taxonomy" id="34880"/>
    <lineage>
        <taxon>Eukaryota</taxon>
        <taxon>Metazoa</taxon>
        <taxon>Chordata</taxon>
        <taxon>Craniata</taxon>
        <taxon>Vertebrata</taxon>
        <taxon>Euteleostomi</taxon>
        <taxon>Mammalia</taxon>
        <taxon>Eutheria</taxon>
        <taxon>Laurasiatheria</taxon>
        <taxon>Carnivora</taxon>
        <taxon>Caniformia</taxon>
        <taxon>Canidae</taxon>
        <taxon>Nyctereutes</taxon>
    </lineage>
</organism>
<dbReference type="InterPro" id="IPR027417">
    <property type="entry name" value="P-loop_NTPase"/>
</dbReference>
<name>A0A811ZDX5_NYCPR</name>
<evidence type="ECO:0000313" key="7">
    <source>
        <dbReference type="Proteomes" id="UP000645828"/>
    </source>
</evidence>
<evidence type="ECO:0000256" key="4">
    <source>
        <dbReference type="ARBA" id="ARBA00022840"/>
    </source>
</evidence>
<comment type="subcellular location">
    <subcellularLocation>
        <location evidence="1">Cytoplasm</location>
    </subcellularLocation>
</comment>
<accession>A0A811ZDX5</accession>
<dbReference type="InterPro" id="IPR048723">
    <property type="entry name" value="OB_PRS7"/>
</dbReference>
<evidence type="ECO:0000259" key="5">
    <source>
        <dbReference type="Pfam" id="PF21236"/>
    </source>
</evidence>
<keyword evidence="3" id="KW-0547">Nucleotide-binding</keyword>
<gene>
    <name evidence="6" type="ORF">NYPRO_LOCUS19764</name>
</gene>
<dbReference type="Gene3D" id="2.40.50.140">
    <property type="entry name" value="Nucleic acid-binding proteins"/>
    <property type="match status" value="1"/>
</dbReference>
<keyword evidence="4" id="KW-0067">ATP-binding</keyword>
<protein>
    <submittedName>
        <fullName evidence="6">(raccoon dog) hypothetical protein</fullName>
    </submittedName>
</protein>
<evidence type="ECO:0000256" key="3">
    <source>
        <dbReference type="ARBA" id="ARBA00022741"/>
    </source>
</evidence>
<dbReference type="GO" id="GO:0005524">
    <property type="term" value="F:ATP binding"/>
    <property type="evidence" value="ECO:0007669"/>
    <property type="project" value="UniProtKB-KW"/>
</dbReference>